<dbReference type="OrthoDB" id="333521at2759"/>
<dbReference type="VEuPathDB" id="ToxoDB:TGMAS_297100"/>
<dbReference type="AlphaFoldDB" id="A0A086PW63"/>
<name>A0A086PW63_TOXGO</name>
<reference evidence="1 2" key="1">
    <citation type="submission" date="2014-04" db="EMBL/GenBank/DDBJ databases">
        <authorList>
            <person name="Sibley D."/>
            <person name="Venepally P."/>
            <person name="Karamycheva S."/>
            <person name="Hadjithomas M."/>
            <person name="Khan A."/>
            <person name="Brunk B."/>
            <person name="Roos D."/>
            <person name="Caler E."/>
            <person name="Lorenzi H."/>
        </authorList>
    </citation>
    <scope>NUCLEOTIDE SEQUENCE [LARGE SCALE GENOMIC DNA]</scope>
    <source>
        <strain evidence="1 2">MAS</strain>
    </source>
</reference>
<evidence type="ECO:0000313" key="2">
    <source>
        <dbReference type="Proteomes" id="UP000028821"/>
    </source>
</evidence>
<proteinExistence type="predicted"/>
<dbReference type="EMBL" id="AEXC02002510">
    <property type="protein sequence ID" value="KFH04595.1"/>
    <property type="molecule type" value="Genomic_DNA"/>
</dbReference>
<sequence>MGAVSPPTVRGFLLSSVANFLSVTPLSGVPKTVSIRHVAAVQARGMRASSRPYHTSRRNAMTPPQSNQICCARVLPCFYRSLSSSSSSGPEEASSSPEASSASSLPRLLDSELTAIFQGAAAGPRAATGKDKSQKRKITVSSNRLFKALLQSGILDRDLTGSSAQNSPRPVVEFQKLCDLYEEGRFYRTWAGGAHILKISGVKGLAPPGGNLKGGIIDGTPKHMSYEEFRTFVHAVRVWLRDERSPVPLCDATVRATGSSRMPAHVLD</sequence>
<evidence type="ECO:0000313" key="1">
    <source>
        <dbReference type="EMBL" id="KFH04595.1"/>
    </source>
</evidence>
<organism evidence="1 2">
    <name type="scientific">Toxoplasma gondii MAS</name>
    <dbReference type="NCBI Taxonomy" id="943118"/>
    <lineage>
        <taxon>Eukaryota</taxon>
        <taxon>Sar</taxon>
        <taxon>Alveolata</taxon>
        <taxon>Apicomplexa</taxon>
        <taxon>Conoidasida</taxon>
        <taxon>Coccidia</taxon>
        <taxon>Eucoccidiorida</taxon>
        <taxon>Eimeriorina</taxon>
        <taxon>Sarcocystidae</taxon>
        <taxon>Toxoplasma</taxon>
    </lineage>
</organism>
<protein>
    <submittedName>
        <fullName evidence="1">Uncharacterized protein</fullName>
    </submittedName>
</protein>
<dbReference type="Proteomes" id="UP000028821">
    <property type="component" value="Unassembled WGS sequence"/>
</dbReference>
<accession>A0A086PW63</accession>
<gene>
    <name evidence="1" type="ORF">TGMAS_297100</name>
</gene>
<comment type="caution">
    <text evidence="1">The sequence shown here is derived from an EMBL/GenBank/DDBJ whole genome shotgun (WGS) entry which is preliminary data.</text>
</comment>